<evidence type="ECO:0000313" key="1">
    <source>
        <dbReference type="EMBL" id="SES06646.1"/>
    </source>
</evidence>
<dbReference type="OrthoDB" id="2005282at2"/>
<sequence length="200" mass="23366">MSRNSMDALFGMMSQALLDKEQEENKKVLDALDHIDLYGQLAQARSLRSRTHTDFGVEYDIPFNWTRLHDKEPDSVMYYAKGSDARHSFMPAAIRITRRRGDYRGYENLDRLERLATYAAKTSGVYDFKYLEDVTVGGRKGVKAVCEDNSSPGESYDTDIYFFYKSKTEVMVFFCITARQSRPYYRRVFNKILSSIRYIR</sequence>
<proteinExistence type="predicted"/>
<dbReference type="EMBL" id="FOGJ01000018">
    <property type="protein sequence ID" value="SES06646.1"/>
    <property type="molecule type" value="Genomic_DNA"/>
</dbReference>
<protein>
    <submittedName>
        <fullName evidence="1">Uncharacterized protein</fullName>
    </submittedName>
</protein>
<name>A0A1H9UB22_BUTFI</name>
<dbReference type="Proteomes" id="UP000182584">
    <property type="component" value="Unassembled WGS sequence"/>
</dbReference>
<gene>
    <name evidence="1" type="ORF">SAMN04487884_1185</name>
</gene>
<evidence type="ECO:0000313" key="2">
    <source>
        <dbReference type="Proteomes" id="UP000182584"/>
    </source>
</evidence>
<dbReference type="RefSeq" id="WP_143064057.1">
    <property type="nucleotide sequence ID" value="NZ_FOGJ01000018.1"/>
</dbReference>
<organism evidence="1 2">
    <name type="scientific">Butyrivibrio fibrisolvens</name>
    <dbReference type="NCBI Taxonomy" id="831"/>
    <lineage>
        <taxon>Bacteria</taxon>
        <taxon>Bacillati</taxon>
        <taxon>Bacillota</taxon>
        <taxon>Clostridia</taxon>
        <taxon>Lachnospirales</taxon>
        <taxon>Lachnospiraceae</taxon>
        <taxon>Butyrivibrio</taxon>
    </lineage>
</organism>
<accession>A0A1H9UB22</accession>
<dbReference type="AlphaFoldDB" id="A0A1H9UB22"/>
<reference evidence="1 2" key="1">
    <citation type="submission" date="2016-10" db="EMBL/GenBank/DDBJ databases">
        <authorList>
            <person name="de Groot N.N."/>
        </authorList>
    </citation>
    <scope>NUCLEOTIDE SEQUENCE [LARGE SCALE GENOMIC DNA]</scope>
    <source>
        <strain evidence="1 2">AR40</strain>
    </source>
</reference>
<dbReference type="eggNOG" id="ENOG5030F94">
    <property type="taxonomic scope" value="Bacteria"/>
</dbReference>